<evidence type="ECO:0000313" key="6">
    <source>
        <dbReference type="EMBL" id="RVU35402.1"/>
    </source>
</evidence>
<gene>
    <name evidence="6" type="ORF">EOE67_14610</name>
</gene>
<protein>
    <submittedName>
        <fullName evidence="6">DUF4870 domain-containing protein</fullName>
    </submittedName>
</protein>
<evidence type="ECO:0000256" key="2">
    <source>
        <dbReference type="ARBA" id="ARBA00022692"/>
    </source>
</evidence>
<sequence>MSDFGTSPNTDSKNLAAITHIASIFFAFFAPLLMYILKSDDAFIKETAKEGLNFAITVLLVYILLGITIIGVSLMPVLWLITVVMYVIAAKTATEGQVYRFPFTWRLIK</sequence>
<keyword evidence="4 5" id="KW-0472">Membrane</keyword>
<proteinExistence type="predicted"/>
<feature type="transmembrane region" description="Helical" evidence="5">
    <location>
        <begin position="58"/>
        <end position="89"/>
    </location>
</feature>
<comment type="subcellular location">
    <subcellularLocation>
        <location evidence="1">Membrane</location>
        <topology evidence="1">Multi-pass membrane protein</topology>
    </subcellularLocation>
</comment>
<evidence type="ECO:0000313" key="7">
    <source>
        <dbReference type="Proteomes" id="UP000283077"/>
    </source>
</evidence>
<dbReference type="OrthoDB" id="9808930at2"/>
<evidence type="ECO:0000256" key="4">
    <source>
        <dbReference type="ARBA" id="ARBA00023136"/>
    </source>
</evidence>
<keyword evidence="3 5" id="KW-1133">Transmembrane helix</keyword>
<keyword evidence="7" id="KW-1185">Reference proteome</keyword>
<dbReference type="Proteomes" id="UP000283077">
    <property type="component" value="Unassembled WGS sequence"/>
</dbReference>
<comment type="caution">
    <text evidence="6">The sequence shown here is derived from an EMBL/GenBank/DDBJ whole genome shotgun (WGS) entry which is preliminary data.</text>
</comment>
<evidence type="ECO:0000256" key="3">
    <source>
        <dbReference type="ARBA" id="ARBA00022989"/>
    </source>
</evidence>
<name>A0A437QLP1_9GAMM</name>
<evidence type="ECO:0000256" key="5">
    <source>
        <dbReference type="SAM" id="Phobius"/>
    </source>
</evidence>
<dbReference type="RefSeq" id="WP_127700075.1">
    <property type="nucleotide sequence ID" value="NZ_SACS01000016.1"/>
</dbReference>
<evidence type="ECO:0000256" key="1">
    <source>
        <dbReference type="ARBA" id="ARBA00004141"/>
    </source>
</evidence>
<dbReference type="Pfam" id="PF09685">
    <property type="entry name" value="MamF_MmsF"/>
    <property type="match status" value="1"/>
</dbReference>
<organism evidence="6 7">
    <name type="scientific">Rheinheimera riviphila</name>
    <dbReference type="NCBI Taxonomy" id="1834037"/>
    <lineage>
        <taxon>Bacteria</taxon>
        <taxon>Pseudomonadati</taxon>
        <taxon>Pseudomonadota</taxon>
        <taxon>Gammaproteobacteria</taxon>
        <taxon>Chromatiales</taxon>
        <taxon>Chromatiaceae</taxon>
        <taxon>Rheinheimera</taxon>
    </lineage>
</organism>
<keyword evidence="2 5" id="KW-0812">Transmembrane</keyword>
<dbReference type="InterPro" id="IPR019109">
    <property type="entry name" value="MamF_MmsF"/>
</dbReference>
<dbReference type="AlphaFoldDB" id="A0A437QLP1"/>
<reference evidence="6 7" key="1">
    <citation type="submission" date="2019-01" db="EMBL/GenBank/DDBJ databases">
        <authorList>
            <person name="Chen W.-M."/>
        </authorList>
    </citation>
    <scope>NUCLEOTIDE SEQUENCE [LARGE SCALE GENOMIC DNA]</scope>
    <source>
        <strain evidence="6 7">KYPC3</strain>
    </source>
</reference>
<dbReference type="EMBL" id="SACS01000016">
    <property type="protein sequence ID" value="RVU35402.1"/>
    <property type="molecule type" value="Genomic_DNA"/>
</dbReference>
<feature type="transmembrane region" description="Helical" evidence="5">
    <location>
        <begin position="15"/>
        <end position="37"/>
    </location>
</feature>
<accession>A0A437QLP1</accession>